<dbReference type="PROSITE" id="PS50893">
    <property type="entry name" value="ABC_TRANSPORTER_2"/>
    <property type="match status" value="1"/>
</dbReference>
<keyword evidence="5 8" id="KW-0067">ATP-binding</keyword>
<evidence type="ECO:0000256" key="1">
    <source>
        <dbReference type="ARBA" id="ARBA00022448"/>
    </source>
</evidence>
<comment type="function">
    <text evidence="8">Part of the ABC transporter complex PotABCD involved in spermidine/putrescine import. Responsible for energy coupling to the transport system.</text>
</comment>
<feature type="domain" description="ABC transporter" evidence="9">
    <location>
        <begin position="25"/>
        <end position="255"/>
    </location>
</feature>
<dbReference type="EC" id="7.6.2.11" evidence="8"/>
<comment type="similarity">
    <text evidence="8">Belongs to the ABC transporter superfamily. Spermidine/putrescine importer (TC 3.A.1.11.1) family.</text>
</comment>
<dbReference type="InterPro" id="IPR017871">
    <property type="entry name" value="ABC_transporter-like_CS"/>
</dbReference>
<evidence type="ECO:0000313" key="11">
    <source>
        <dbReference type="Proteomes" id="UP000544872"/>
    </source>
</evidence>
<dbReference type="InterPro" id="IPR050093">
    <property type="entry name" value="ABC_SmlMolc_Importer"/>
</dbReference>
<comment type="catalytic activity">
    <reaction evidence="8">
        <text>ATP + H2O + polyamine-[polyamine-binding protein]Side 1 = ADP + phosphate + polyamineSide 2 + [polyamine-binding protein]Side 1.</text>
        <dbReference type="EC" id="7.6.2.11"/>
    </reaction>
</comment>
<dbReference type="PROSITE" id="PS00211">
    <property type="entry name" value="ABC_TRANSPORTER_1"/>
    <property type="match status" value="1"/>
</dbReference>
<dbReference type="EMBL" id="JACIIX010000018">
    <property type="protein sequence ID" value="MBB6212176.1"/>
    <property type="molecule type" value="Genomic_DNA"/>
</dbReference>
<organism evidence="10 11">
    <name type="scientific">Novispirillum itersonii</name>
    <name type="common">Aquaspirillum itersonii</name>
    <dbReference type="NCBI Taxonomy" id="189"/>
    <lineage>
        <taxon>Bacteria</taxon>
        <taxon>Pseudomonadati</taxon>
        <taxon>Pseudomonadota</taxon>
        <taxon>Alphaproteobacteria</taxon>
        <taxon>Rhodospirillales</taxon>
        <taxon>Novispirillaceae</taxon>
        <taxon>Novispirillum</taxon>
    </lineage>
</organism>
<dbReference type="NCBIfam" id="TIGR01187">
    <property type="entry name" value="potA"/>
    <property type="match status" value="1"/>
</dbReference>
<dbReference type="PANTHER" id="PTHR42781:SF5">
    <property type="entry name" value="PUTRESCINE TRANSPORT ATP-BINDING PROTEIN POTG"/>
    <property type="match status" value="1"/>
</dbReference>
<keyword evidence="6 8" id="KW-1278">Translocase</keyword>
<proteinExistence type="inferred from homology"/>
<dbReference type="Gene3D" id="2.40.50.100">
    <property type="match status" value="1"/>
</dbReference>
<keyword evidence="4 8" id="KW-0547">Nucleotide-binding</keyword>
<dbReference type="SMART" id="SM00382">
    <property type="entry name" value="AAA"/>
    <property type="match status" value="1"/>
</dbReference>
<evidence type="ECO:0000259" key="9">
    <source>
        <dbReference type="PROSITE" id="PS50893"/>
    </source>
</evidence>
<evidence type="ECO:0000256" key="2">
    <source>
        <dbReference type="ARBA" id="ARBA00022475"/>
    </source>
</evidence>
<dbReference type="InterPro" id="IPR003439">
    <property type="entry name" value="ABC_transporter-like_ATP-bd"/>
</dbReference>
<keyword evidence="2 8" id="KW-1003">Cell membrane</keyword>
<dbReference type="Pfam" id="PF00005">
    <property type="entry name" value="ABC_tran"/>
    <property type="match status" value="1"/>
</dbReference>
<dbReference type="InterPro" id="IPR013611">
    <property type="entry name" value="Transp-assoc_OB_typ2"/>
</dbReference>
<dbReference type="Gene3D" id="3.40.50.300">
    <property type="entry name" value="P-loop containing nucleotide triphosphate hydrolases"/>
    <property type="match status" value="1"/>
</dbReference>
<evidence type="ECO:0000256" key="8">
    <source>
        <dbReference type="RuleBase" id="RU364083"/>
    </source>
</evidence>
<dbReference type="GO" id="GO:0043190">
    <property type="term" value="C:ATP-binding cassette (ABC) transporter complex"/>
    <property type="evidence" value="ECO:0007669"/>
    <property type="project" value="InterPro"/>
</dbReference>
<dbReference type="FunFam" id="3.40.50.300:FF:000133">
    <property type="entry name" value="Spermidine/putrescine import ATP-binding protein PotA"/>
    <property type="match status" value="1"/>
</dbReference>
<dbReference type="Proteomes" id="UP000544872">
    <property type="component" value="Unassembled WGS sequence"/>
</dbReference>
<keyword evidence="7 8" id="KW-0472">Membrane</keyword>
<dbReference type="SUPFAM" id="SSF52540">
    <property type="entry name" value="P-loop containing nucleoside triphosphate hydrolases"/>
    <property type="match status" value="1"/>
</dbReference>
<dbReference type="GO" id="GO:0005524">
    <property type="term" value="F:ATP binding"/>
    <property type="evidence" value="ECO:0007669"/>
    <property type="project" value="UniProtKB-KW"/>
</dbReference>
<dbReference type="PANTHER" id="PTHR42781">
    <property type="entry name" value="SPERMIDINE/PUTRESCINE IMPORT ATP-BINDING PROTEIN POTA"/>
    <property type="match status" value="1"/>
</dbReference>
<keyword evidence="1 8" id="KW-0813">Transport</keyword>
<comment type="caution">
    <text evidence="10">The sequence shown here is derived from an EMBL/GenBank/DDBJ whole genome shotgun (WGS) entry which is preliminary data.</text>
</comment>
<dbReference type="GO" id="GO:0015417">
    <property type="term" value="F:ABC-type polyamine transporter activity"/>
    <property type="evidence" value="ECO:0007669"/>
    <property type="project" value="UniProtKB-EC"/>
</dbReference>
<evidence type="ECO:0000256" key="4">
    <source>
        <dbReference type="ARBA" id="ARBA00022741"/>
    </source>
</evidence>
<dbReference type="GO" id="GO:0016887">
    <property type="term" value="F:ATP hydrolysis activity"/>
    <property type="evidence" value="ECO:0007669"/>
    <property type="project" value="InterPro"/>
</dbReference>
<dbReference type="AlphaFoldDB" id="A0A7X0DNJ7"/>
<protein>
    <recommendedName>
        <fullName evidence="8">Spermidine/putrescine import ATP-binding protein PotA</fullName>
        <ecNumber evidence="8">7.6.2.11</ecNumber>
    </recommendedName>
</protein>
<dbReference type="InterPro" id="IPR008995">
    <property type="entry name" value="Mo/tungstate-bd_C_term_dom"/>
</dbReference>
<keyword evidence="3" id="KW-0997">Cell inner membrane</keyword>
<evidence type="ECO:0000256" key="6">
    <source>
        <dbReference type="ARBA" id="ARBA00022967"/>
    </source>
</evidence>
<name>A0A7X0DNJ7_NOVIT</name>
<keyword evidence="11" id="KW-1185">Reference proteome</keyword>
<accession>A0A7X0DNJ7</accession>
<evidence type="ECO:0000256" key="3">
    <source>
        <dbReference type="ARBA" id="ARBA00022519"/>
    </source>
</evidence>
<evidence type="ECO:0000313" key="10">
    <source>
        <dbReference type="EMBL" id="MBB6212176.1"/>
    </source>
</evidence>
<sequence>MTQASLAQAADPRKPWTDPVAEPFVRIEAVTKRFLDFTAVDAVSLDIYRSELFCLLGGSGSGKSTLLRMLAGFESPTSGRIIIDGQDMTDVPPYERPINMMFQSYALFPHMSVEQNVAYGLKQDGVPKAEIARRVAEMLDLVKMGQFVRRKPHQLSGGQRQRVALARSLVKRPKLLLLDEPLGALDKKLREETQFELMKIQQALGITFIVVTHDQEEAMTLSSRMGVMNHGRIVQVGEPHDLYEFPGNRFVAEFIGSVNLFEGTLVEDEPDHVRIDSPDAGCTLFVNHGISSAPAQMVEVAIRPEKIRLSRQHPDQTDNVASGVIDEIAYMGNLSVFQIRLKTGKMIRVTRPNLDRYDEMPLQPKEPVFCSWGSASGVVLSA</sequence>
<dbReference type="Pfam" id="PF08402">
    <property type="entry name" value="TOBE_2"/>
    <property type="match status" value="1"/>
</dbReference>
<dbReference type="InterPro" id="IPR003593">
    <property type="entry name" value="AAA+_ATPase"/>
</dbReference>
<dbReference type="SUPFAM" id="SSF50331">
    <property type="entry name" value="MOP-like"/>
    <property type="match status" value="1"/>
</dbReference>
<comment type="subunit">
    <text evidence="8">The complex is composed of two ATP-binding proteins (PotA), two transmembrane proteins (PotB and PotC) and a solute-binding protein (PotD).</text>
</comment>
<reference evidence="10 11" key="1">
    <citation type="submission" date="2020-08" db="EMBL/GenBank/DDBJ databases">
        <title>Genomic Encyclopedia of Type Strains, Phase IV (KMG-IV): sequencing the most valuable type-strain genomes for metagenomic binning, comparative biology and taxonomic classification.</title>
        <authorList>
            <person name="Goeker M."/>
        </authorList>
    </citation>
    <scope>NUCLEOTIDE SEQUENCE [LARGE SCALE GENOMIC DNA]</scope>
    <source>
        <strain evidence="10 11">DSM 11590</strain>
    </source>
</reference>
<evidence type="ECO:0000256" key="7">
    <source>
        <dbReference type="ARBA" id="ARBA00023136"/>
    </source>
</evidence>
<dbReference type="InterPro" id="IPR027417">
    <property type="entry name" value="P-loop_NTPase"/>
</dbReference>
<dbReference type="InterPro" id="IPR005893">
    <property type="entry name" value="PotA-like"/>
</dbReference>
<evidence type="ECO:0000256" key="5">
    <source>
        <dbReference type="ARBA" id="ARBA00022840"/>
    </source>
</evidence>
<gene>
    <name evidence="8" type="primary">potA</name>
    <name evidence="10" type="ORF">FHS48_003625</name>
</gene>
<dbReference type="RefSeq" id="WP_184265666.1">
    <property type="nucleotide sequence ID" value="NZ_JACIIX010000018.1"/>
</dbReference>
<dbReference type="GO" id="GO:0015847">
    <property type="term" value="P:putrescine transport"/>
    <property type="evidence" value="ECO:0007669"/>
    <property type="project" value="UniProtKB-ARBA"/>
</dbReference>